<dbReference type="EMBL" id="VOOS01000001">
    <property type="protein sequence ID" value="TXB67151.1"/>
    <property type="molecule type" value="Genomic_DNA"/>
</dbReference>
<dbReference type="RefSeq" id="WP_147098431.1">
    <property type="nucleotide sequence ID" value="NZ_VOOS01000001.1"/>
</dbReference>
<accession>A0A5C6RY18</accession>
<dbReference type="OrthoDB" id="928491at2"/>
<organism evidence="2 3">
    <name type="scientific">Vicingus serpentipes</name>
    <dbReference type="NCBI Taxonomy" id="1926625"/>
    <lineage>
        <taxon>Bacteria</taxon>
        <taxon>Pseudomonadati</taxon>
        <taxon>Bacteroidota</taxon>
        <taxon>Flavobacteriia</taxon>
        <taxon>Flavobacteriales</taxon>
        <taxon>Vicingaceae</taxon>
        <taxon>Vicingus</taxon>
    </lineage>
</organism>
<keyword evidence="3" id="KW-1185">Reference proteome</keyword>
<dbReference type="Proteomes" id="UP000321721">
    <property type="component" value="Unassembled WGS sequence"/>
</dbReference>
<reference evidence="2 3" key="1">
    <citation type="submission" date="2019-08" db="EMBL/GenBank/DDBJ databases">
        <title>Genome of Vicingus serpentipes NCIMB 15042.</title>
        <authorList>
            <person name="Bowman J.P."/>
        </authorList>
    </citation>
    <scope>NUCLEOTIDE SEQUENCE [LARGE SCALE GENOMIC DNA]</scope>
    <source>
        <strain evidence="2 3">NCIMB 15042</strain>
    </source>
</reference>
<comment type="caution">
    <text evidence="2">The sequence shown here is derived from an EMBL/GenBank/DDBJ whole genome shotgun (WGS) entry which is preliminary data.</text>
</comment>
<dbReference type="Pfam" id="PF19783">
    <property type="entry name" value="DUF6268"/>
    <property type="match status" value="1"/>
</dbReference>
<proteinExistence type="predicted"/>
<gene>
    <name evidence="2" type="ORF">FRY74_02905</name>
</gene>
<evidence type="ECO:0000313" key="2">
    <source>
        <dbReference type="EMBL" id="TXB67151.1"/>
    </source>
</evidence>
<name>A0A5C6RY18_9FLAO</name>
<evidence type="ECO:0000259" key="1">
    <source>
        <dbReference type="Pfam" id="PF19783"/>
    </source>
</evidence>
<feature type="domain" description="DUF6268" evidence="1">
    <location>
        <begin position="36"/>
        <end position="298"/>
    </location>
</feature>
<dbReference type="InterPro" id="IPR046235">
    <property type="entry name" value="DUF6268"/>
</dbReference>
<protein>
    <recommendedName>
        <fullName evidence="1">DUF6268 domain-containing protein</fullName>
    </recommendedName>
</protein>
<dbReference type="AlphaFoldDB" id="A0A5C6RY18"/>
<sequence>MSKILIIAILVCFGKVTFSQSLQLDFLFSSGLTYSSEFHGASKVNDSVDFNFNKHQLQYVLPLKTKINLDLKKLDFKKMNLSSSQLFLTSRIGFNQSSFSGKSSNNIYRASIGITGLNAGIRQGIWIYSANLYVNESDKTYNGNLVPNFRGYGARVKVKSFDFIYFYGLGLLVNQGKFYPVPILGFQKKVAKNLKARIVFPLEAKLNYKVNPKLNVDLGANFDGVNTIYRQGSVLRGNDATINYRQIKPYLALNSKIAKQFKLKLEGGLSVAQQYTVIQKDYSQSLGTSYYVAFSLNYQFGKSLFGQFVNPQ</sequence>
<evidence type="ECO:0000313" key="3">
    <source>
        <dbReference type="Proteomes" id="UP000321721"/>
    </source>
</evidence>